<sequence length="174" mass="18483">MYKLAALVSIFYVAVTAQECGFSANVSFGMGELAPEFATAGLGFGDPALFDQDGHEIMSTRIAKVETPWTAYGCPPGPISTTEATITLGVITDRTDNICLTVRNLGTFTSNLTITRSTCLADTPMLGVPTNFVPSFNGTLLAFGRGLWVDLTEGLESFAPTNDTTAPIMYFSSV</sequence>
<keyword evidence="3" id="KW-1185">Reference proteome</keyword>
<comment type="caution">
    <text evidence="2">The sequence shown here is derived from an EMBL/GenBank/DDBJ whole genome shotgun (WGS) entry which is preliminary data.</text>
</comment>
<organism evidence="2 3">
    <name type="scientific">Mycena pura</name>
    <dbReference type="NCBI Taxonomy" id="153505"/>
    <lineage>
        <taxon>Eukaryota</taxon>
        <taxon>Fungi</taxon>
        <taxon>Dikarya</taxon>
        <taxon>Basidiomycota</taxon>
        <taxon>Agaricomycotina</taxon>
        <taxon>Agaricomycetes</taxon>
        <taxon>Agaricomycetidae</taxon>
        <taxon>Agaricales</taxon>
        <taxon>Marasmiineae</taxon>
        <taxon>Mycenaceae</taxon>
        <taxon>Mycena</taxon>
    </lineage>
</organism>
<reference evidence="2" key="1">
    <citation type="submission" date="2023-03" db="EMBL/GenBank/DDBJ databases">
        <title>Massive genome expansion in bonnet fungi (Mycena s.s.) driven by repeated elements and novel gene families across ecological guilds.</title>
        <authorList>
            <consortium name="Lawrence Berkeley National Laboratory"/>
            <person name="Harder C.B."/>
            <person name="Miyauchi S."/>
            <person name="Viragh M."/>
            <person name="Kuo A."/>
            <person name="Thoen E."/>
            <person name="Andreopoulos B."/>
            <person name="Lu D."/>
            <person name="Skrede I."/>
            <person name="Drula E."/>
            <person name="Henrissat B."/>
            <person name="Morin E."/>
            <person name="Kohler A."/>
            <person name="Barry K."/>
            <person name="LaButti K."/>
            <person name="Morin E."/>
            <person name="Salamov A."/>
            <person name="Lipzen A."/>
            <person name="Mereny Z."/>
            <person name="Hegedus B."/>
            <person name="Baldrian P."/>
            <person name="Stursova M."/>
            <person name="Weitz H."/>
            <person name="Taylor A."/>
            <person name="Grigoriev I.V."/>
            <person name="Nagy L.G."/>
            <person name="Martin F."/>
            <person name="Kauserud H."/>
        </authorList>
    </citation>
    <scope>NUCLEOTIDE SEQUENCE</scope>
    <source>
        <strain evidence="2">9144</strain>
    </source>
</reference>
<proteinExistence type="predicted"/>
<protein>
    <submittedName>
        <fullName evidence="2">Uncharacterized protein</fullName>
    </submittedName>
</protein>
<dbReference type="AlphaFoldDB" id="A0AAD6VDM7"/>
<feature type="chain" id="PRO_5042051342" evidence="1">
    <location>
        <begin position="18"/>
        <end position="174"/>
    </location>
</feature>
<feature type="signal peptide" evidence="1">
    <location>
        <begin position="1"/>
        <end position="17"/>
    </location>
</feature>
<dbReference type="EMBL" id="JARJCW010000029">
    <property type="protein sequence ID" value="KAJ7210027.1"/>
    <property type="molecule type" value="Genomic_DNA"/>
</dbReference>
<accession>A0AAD6VDM7</accession>
<evidence type="ECO:0000256" key="1">
    <source>
        <dbReference type="SAM" id="SignalP"/>
    </source>
</evidence>
<evidence type="ECO:0000313" key="2">
    <source>
        <dbReference type="EMBL" id="KAJ7210027.1"/>
    </source>
</evidence>
<evidence type="ECO:0000313" key="3">
    <source>
        <dbReference type="Proteomes" id="UP001219525"/>
    </source>
</evidence>
<dbReference type="Proteomes" id="UP001219525">
    <property type="component" value="Unassembled WGS sequence"/>
</dbReference>
<name>A0AAD6VDM7_9AGAR</name>
<keyword evidence="1" id="KW-0732">Signal</keyword>
<gene>
    <name evidence="2" type="ORF">GGX14DRAFT_451290</name>
</gene>